<proteinExistence type="predicted"/>
<evidence type="ECO:0000313" key="1">
    <source>
        <dbReference type="EMBL" id="UZD53604.1"/>
    </source>
</evidence>
<dbReference type="Proteomes" id="UP001163266">
    <property type="component" value="Chromosome"/>
</dbReference>
<dbReference type="RefSeq" id="WP_264891187.1">
    <property type="nucleotide sequence ID" value="NZ_CP110257.1"/>
</dbReference>
<organism evidence="1 2">
    <name type="scientific">Caldimonas aquatica</name>
    <dbReference type="NCBI Taxonomy" id="376175"/>
    <lineage>
        <taxon>Bacteria</taxon>
        <taxon>Pseudomonadati</taxon>
        <taxon>Pseudomonadota</taxon>
        <taxon>Betaproteobacteria</taxon>
        <taxon>Burkholderiales</taxon>
        <taxon>Sphaerotilaceae</taxon>
        <taxon>Caldimonas</taxon>
    </lineage>
</organism>
<evidence type="ECO:0000313" key="2">
    <source>
        <dbReference type="Proteomes" id="UP001163266"/>
    </source>
</evidence>
<name>A0ABY6MNU0_9BURK</name>
<protein>
    <recommendedName>
        <fullName evidence="3">DUF1778 domain-containing protein</fullName>
    </recommendedName>
</protein>
<dbReference type="NCBIfam" id="NF041551">
    <property type="entry name" value="YlcI_YnfO_N"/>
    <property type="match status" value="1"/>
</dbReference>
<accession>A0ABY6MNU0</accession>
<keyword evidence="2" id="KW-1185">Reference proteome</keyword>
<dbReference type="EMBL" id="CP110257">
    <property type="protein sequence ID" value="UZD53604.1"/>
    <property type="molecule type" value="Genomic_DNA"/>
</dbReference>
<sequence>MKVRFVAMAANDLPYDSRQMLLPEAIRSRTVCPEGTQSPTMLQAVKDHLACCPNKHDGASPGRWGAQAPDIKEQAAATGRRRGTVRRLRAPPPWARSIFDRAPYALPPGLLAVKCRTRQLRPSPASPGRSTKALLGVAQLRYSAGMKTAQLPAVRVTPAVREEIEGALREGESLSEFVEASALKEARRRRAQEEFLARGRASFEQAMRSGVTHPADEALAKMRAQVKASMDELRRKLAAGRR</sequence>
<gene>
    <name evidence="1" type="ORF">OMP39_07760</name>
</gene>
<evidence type="ECO:0008006" key="3">
    <source>
        <dbReference type="Google" id="ProtNLM"/>
    </source>
</evidence>
<reference evidence="1" key="1">
    <citation type="submission" date="2022-10" db="EMBL/GenBank/DDBJ databases">
        <title>Complete genome sequence of Schlegelella aquatica LMG 23380.</title>
        <authorList>
            <person name="Musilova J."/>
            <person name="Kourilova X."/>
            <person name="Bezdicek M."/>
            <person name="Hermankova K."/>
            <person name="Obruca S."/>
            <person name="Sedlar K."/>
        </authorList>
    </citation>
    <scope>NUCLEOTIDE SEQUENCE</scope>
    <source>
        <strain evidence="1">LMG 23380</strain>
    </source>
</reference>